<reference evidence="11 12" key="1">
    <citation type="submission" date="2023-03" db="EMBL/GenBank/DDBJ databases">
        <title>Fodinicurvata sp. CAU 1616 isolated from sea sendiment.</title>
        <authorList>
            <person name="Kim W."/>
        </authorList>
    </citation>
    <scope>NUCLEOTIDE SEQUENCE [LARGE SCALE GENOMIC DNA]</scope>
    <source>
        <strain evidence="11 12">CAU 1616</strain>
    </source>
</reference>
<dbReference type="PANTHER" id="PTHR43785">
    <property type="entry name" value="GAMMA-GLUTAMYLPUTRESCINE SYNTHETASE"/>
    <property type="match status" value="1"/>
</dbReference>
<dbReference type="InterPro" id="IPR036651">
    <property type="entry name" value="Gln_synt_N_sf"/>
</dbReference>
<dbReference type="SUPFAM" id="SSF55931">
    <property type="entry name" value="Glutamine synthetase/guanido kinase"/>
    <property type="match status" value="1"/>
</dbReference>
<evidence type="ECO:0000256" key="1">
    <source>
        <dbReference type="ARBA" id="ARBA00001946"/>
    </source>
</evidence>
<organism evidence="11 12">
    <name type="scientific">Aquibaculum arenosum</name>
    <dbReference type="NCBI Taxonomy" id="3032591"/>
    <lineage>
        <taxon>Bacteria</taxon>
        <taxon>Pseudomonadati</taxon>
        <taxon>Pseudomonadota</taxon>
        <taxon>Alphaproteobacteria</taxon>
        <taxon>Rhodospirillales</taxon>
        <taxon>Rhodovibrionaceae</taxon>
        <taxon>Aquibaculum</taxon>
    </lineage>
</organism>
<feature type="domain" description="GS catalytic" evidence="10">
    <location>
        <begin position="114"/>
        <end position="447"/>
    </location>
</feature>
<proteinExistence type="inferred from homology"/>
<dbReference type="InterPro" id="IPR008146">
    <property type="entry name" value="Gln_synth_cat_dom"/>
</dbReference>
<keyword evidence="12" id="KW-1185">Reference proteome</keyword>
<dbReference type="Proteomes" id="UP001215503">
    <property type="component" value="Unassembled WGS sequence"/>
</dbReference>
<dbReference type="Gene3D" id="3.30.590.10">
    <property type="entry name" value="Glutamine synthetase/guanido kinase, catalytic domain"/>
    <property type="match status" value="1"/>
</dbReference>
<dbReference type="EMBL" id="JARHUD010000002">
    <property type="protein sequence ID" value="MDF2095173.1"/>
    <property type="molecule type" value="Genomic_DNA"/>
</dbReference>
<dbReference type="PROSITE" id="PS51986">
    <property type="entry name" value="GS_BETA_GRASP"/>
    <property type="match status" value="1"/>
</dbReference>
<keyword evidence="6" id="KW-0535">Nitrogen fixation</keyword>
<sequence length="447" mass="50397">MSVIEEFLKEHRIEEVECLVPDMAGIARGKILPAQKFVQGMRNNGLRIPEAIFVQTVTGSYPPSDAGVINAATSDVYLVPDAETIRLVPWYPEPTAQVICDPYYFDGTPVPFAARHVLKRVAELFRARKWTPLVAVELEFYLVERNDDPDYPLRPPVGRSGRRETSRQAYGVDAVNEFDPMFEEIYDFCEASRIDIDTLTHEAGAAQMEMNFNHGEALEQADEAFLFKRTVREAGLRHKLFATFMSKPMQGEPGSSMHIHQSVVDETGRNIFSNRNGRDSRAFQAYIAGLQKHLPAVMPLFAPNVNSYRRLMPDTDAPINTHWGYDNRTVGLRVPHSDRASRRVENRVPGADANPYLAIAGSLACGYIGMTQNMKPRPPIEGSAYRLAHTLPRTLYDALNRFSSSRPLKNVLGESFIDAVWAVKQSELDAYQQVISSWEREHLLLNV</sequence>
<evidence type="ECO:0000256" key="4">
    <source>
        <dbReference type="ARBA" id="ARBA00022741"/>
    </source>
</evidence>
<evidence type="ECO:0000256" key="7">
    <source>
        <dbReference type="PROSITE-ProRule" id="PRU01330"/>
    </source>
</evidence>
<name>A0ABT5YJQ6_9PROT</name>
<keyword evidence="5" id="KW-0067">ATP-binding</keyword>
<dbReference type="SUPFAM" id="SSF54368">
    <property type="entry name" value="Glutamine synthetase, N-terminal domain"/>
    <property type="match status" value="1"/>
</dbReference>
<keyword evidence="3" id="KW-0436">Ligase</keyword>
<dbReference type="SMART" id="SM01230">
    <property type="entry name" value="Gln-synt_C"/>
    <property type="match status" value="1"/>
</dbReference>
<evidence type="ECO:0000313" key="11">
    <source>
        <dbReference type="EMBL" id="MDF2095173.1"/>
    </source>
</evidence>
<accession>A0ABT5YJQ6</accession>
<keyword evidence="4" id="KW-0547">Nucleotide-binding</keyword>
<dbReference type="PROSITE" id="PS51987">
    <property type="entry name" value="GS_CATALYTIC"/>
    <property type="match status" value="1"/>
</dbReference>
<evidence type="ECO:0000256" key="5">
    <source>
        <dbReference type="ARBA" id="ARBA00022840"/>
    </source>
</evidence>
<comment type="function">
    <text evidence="2">Catalyzes the ATP-dependent biosynthesis of glutamine from glutamate and ammonia.</text>
</comment>
<gene>
    <name evidence="11" type="ORF">P2G67_04200</name>
</gene>
<evidence type="ECO:0000259" key="9">
    <source>
        <dbReference type="PROSITE" id="PS51986"/>
    </source>
</evidence>
<feature type="domain" description="GS beta-grasp" evidence="9">
    <location>
        <begin position="14"/>
        <end position="107"/>
    </location>
</feature>
<dbReference type="Pfam" id="PF00120">
    <property type="entry name" value="Gln-synt_C"/>
    <property type="match status" value="1"/>
</dbReference>
<dbReference type="InterPro" id="IPR014746">
    <property type="entry name" value="Gln_synth/guanido_kin_cat_dom"/>
</dbReference>
<comment type="cofactor">
    <cofactor evidence="1">
        <name>Mg(2+)</name>
        <dbReference type="ChEBI" id="CHEBI:18420"/>
    </cofactor>
</comment>
<dbReference type="RefSeq" id="WP_275820344.1">
    <property type="nucleotide sequence ID" value="NZ_JARHUD010000002.1"/>
</dbReference>
<dbReference type="PANTHER" id="PTHR43785:SF3">
    <property type="entry name" value="GS CATALYTIC DOMAIN-CONTAINING PROTEIN"/>
    <property type="match status" value="1"/>
</dbReference>
<evidence type="ECO:0000313" key="12">
    <source>
        <dbReference type="Proteomes" id="UP001215503"/>
    </source>
</evidence>
<protein>
    <submittedName>
        <fullName evidence="11">Glutamine synthetase family protein</fullName>
    </submittedName>
</protein>
<evidence type="ECO:0000259" key="10">
    <source>
        <dbReference type="PROSITE" id="PS51987"/>
    </source>
</evidence>
<evidence type="ECO:0000256" key="3">
    <source>
        <dbReference type="ARBA" id="ARBA00022598"/>
    </source>
</evidence>
<comment type="caution">
    <text evidence="11">The sequence shown here is derived from an EMBL/GenBank/DDBJ whole genome shotgun (WGS) entry which is preliminary data.</text>
</comment>
<evidence type="ECO:0000256" key="6">
    <source>
        <dbReference type="ARBA" id="ARBA00023231"/>
    </source>
</evidence>
<evidence type="ECO:0000256" key="2">
    <source>
        <dbReference type="ARBA" id="ARBA00003117"/>
    </source>
</evidence>
<comment type="similarity">
    <text evidence="7 8">Belongs to the glutamine synthetase family.</text>
</comment>
<dbReference type="Gene3D" id="3.10.20.70">
    <property type="entry name" value="Glutamine synthetase, N-terminal domain"/>
    <property type="match status" value="1"/>
</dbReference>
<dbReference type="InterPro" id="IPR008147">
    <property type="entry name" value="Gln_synt_N"/>
</dbReference>
<evidence type="ECO:0000256" key="8">
    <source>
        <dbReference type="RuleBase" id="RU000384"/>
    </source>
</evidence>